<evidence type="ECO:0000313" key="4">
    <source>
        <dbReference type="EMBL" id="NNU17552.1"/>
    </source>
</evidence>
<sequence>MTDTKTVTLFLGHPDPGPSYCRALAERYKEHAEGAGHRIIFFDAAAEEVPFLRSQREFEEGEVPEPALRLQKAIKASNHLVLIFPMWMGTLPALTKGVIEQTFREGFALDTTDPKTLPKQLLRGKSARIIMTMGMPAFLYRHYFRAHGLKNLERNLLKFAGFGPVRTSLIGGVQGGSDSYREKWLERAGRLGAMAI</sequence>
<organism evidence="4 5">
    <name type="scientific">Parvularcula mediterranea</name>
    <dbReference type="NCBI Taxonomy" id="2732508"/>
    <lineage>
        <taxon>Bacteria</taxon>
        <taxon>Pseudomonadati</taxon>
        <taxon>Pseudomonadota</taxon>
        <taxon>Alphaproteobacteria</taxon>
        <taxon>Parvularculales</taxon>
        <taxon>Parvularculaceae</taxon>
        <taxon>Parvularcula</taxon>
    </lineage>
</organism>
<feature type="domain" description="Flavodoxin-like fold" evidence="3">
    <location>
        <begin position="7"/>
        <end position="179"/>
    </location>
</feature>
<dbReference type="PANTHER" id="PTHR10204:SF34">
    <property type="entry name" value="NAD(P)H DEHYDROGENASE [QUINONE] 1 ISOFORM 1"/>
    <property type="match status" value="1"/>
</dbReference>
<comment type="caution">
    <text evidence="4">The sequence shown here is derived from an EMBL/GenBank/DDBJ whole genome shotgun (WGS) entry which is preliminary data.</text>
</comment>
<dbReference type="Gene3D" id="3.40.50.360">
    <property type="match status" value="1"/>
</dbReference>
<reference evidence="4 5" key="1">
    <citation type="submission" date="2020-05" db="EMBL/GenBank/DDBJ databases">
        <title>Parvularcula mediterraneae sp. nov., isolated from polypropylene straw from shallow seawater of the seashore of Laganas in Zakynthos island, Greece.</title>
        <authorList>
            <person name="Szabo I."/>
            <person name="Al-Omari J."/>
            <person name="Rado J."/>
            <person name="Szerdahelyi G.S."/>
        </authorList>
    </citation>
    <scope>NUCLEOTIDE SEQUENCE [LARGE SCALE GENOMIC DNA]</scope>
    <source>
        <strain evidence="4 5">ZS-1/3</strain>
    </source>
</reference>
<dbReference type="Proteomes" id="UP000536835">
    <property type="component" value="Unassembled WGS sequence"/>
</dbReference>
<gene>
    <name evidence="4" type="ORF">HK107_14570</name>
</gene>
<dbReference type="GO" id="GO:0003955">
    <property type="term" value="F:NAD(P)H dehydrogenase (quinone) activity"/>
    <property type="evidence" value="ECO:0007669"/>
    <property type="project" value="TreeGrafter"/>
</dbReference>
<dbReference type="PANTHER" id="PTHR10204">
    <property type="entry name" value="NAD P H OXIDOREDUCTASE-RELATED"/>
    <property type="match status" value="1"/>
</dbReference>
<proteinExistence type="inferred from homology"/>
<dbReference type="EMBL" id="JABFCX010000003">
    <property type="protein sequence ID" value="NNU17552.1"/>
    <property type="molecule type" value="Genomic_DNA"/>
</dbReference>
<dbReference type="InterPro" id="IPR051545">
    <property type="entry name" value="NAD(P)H_dehydrogenase_qn"/>
</dbReference>
<dbReference type="GO" id="GO:0005829">
    <property type="term" value="C:cytosol"/>
    <property type="evidence" value="ECO:0007669"/>
    <property type="project" value="TreeGrafter"/>
</dbReference>
<keyword evidence="2" id="KW-0560">Oxidoreductase</keyword>
<name>A0A7Y3RNW5_9PROT</name>
<dbReference type="InterPro" id="IPR003680">
    <property type="entry name" value="Flavodoxin_fold"/>
</dbReference>
<dbReference type="AlphaFoldDB" id="A0A7Y3RNW5"/>
<evidence type="ECO:0000259" key="3">
    <source>
        <dbReference type="Pfam" id="PF02525"/>
    </source>
</evidence>
<evidence type="ECO:0000313" key="5">
    <source>
        <dbReference type="Proteomes" id="UP000536835"/>
    </source>
</evidence>
<dbReference type="Pfam" id="PF02525">
    <property type="entry name" value="Flavodoxin_2"/>
    <property type="match status" value="1"/>
</dbReference>
<dbReference type="RefSeq" id="WP_173201080.1">
    <property type="nucleotide sequence ID" value="NZ_JABFCX010000003.1"/>
</dbReference>
<accession>A0A7Y3RNW5</accession>
<protein>
    <submittedName>
        <fullName evidence="4">NAD(P)H-dependent oxidoreductase</fullName>
    </submittedName>
</protein>
<evidence type="ECO:0000256" key="2">
    <source>
        <dbReference type="ARBA" id="ARBA00023002"/>
    </source>
</evidence>
<evidence type="ECO:0000256" key="1">
    <source>
        <dbReference type="ARBA" id="ARBA00006252"/>
    </source>
</evidence>
<comment type="similarity">
    <text evidence="1">Belongs to the NAD(P)H dehydrogenase (quinone) family.</text>
</comment>
<dbReference type="InterPro" id="IPR029039">
    <property type="entry name" value="Flavoprotein-like_sf"/>
</dbReference>
<dbReference type="SUPFAM" id="SSF52218">
    <property type="entry name" value="Flavoproteins"/>
    <property type="match status" value="1"/>
</dbReference>
<keyword evidence="5" id="KW-1185">Reference proteome</keyword>